<protein>
    <submittedName>
        <fullName evidence="1">Uncharacterized protein</fullName>
    </submittedName>
</protein>
<organism evidence="1 2">
    <name type="scientific">Neophaeococcomyces mojaviensis</name>
    <dbReference type="NCBI Taxonomy" id="3383035"/>
    <lineage>
        <taxon>Eukaryota</taxon>
        <taxon>Fungi</taxon>
        <taxon>Dikarya</taxon>
        <taxon>Ascomycota</taxon>
        <taxon>Pezizomycotina</taxon>
        <taxon>Eurotiomycetes</taxon>
        <taxon>Chaetothyriomycetidae</taxon>
        <taxon>Chaetothyriales</taxon>
        <taxon>Chaetothyriales incertae sedis</taxon>
        <taxon>Neophaeococcomyces</taxon>
    </lineage>
</organism>
<name>A0ACC3A384_9EURO</name>
<proteinExistence type="predicted"/>
<sequence>MVSFQCEGCGDVQTKKKLDSHRNQCHSAFTCIDCMTTFHGTDYRSHTSCMTEDQKYQGHLYREKPNKAAKRKSVSILEPNENNALVPQKPTVEDEEPEIPPHVPTPPPAVASLVRNRDSVFDYLVDEEDPNTPKIQFADEREEMFLKNDAPSVFSSRPTSRNEYRNKEEQLHSKDYEQNGFTYGAEPINPRPAGMNFSTTTLDFMTPAAKAAKAKLDRHIPDSAGHSRQNSNSEKKRKRPQSDEHSNDTVMPDAPETVARPTVDTPGVAHSGLTGGLQRMLSDKTNSFAYPRSPESSPNPDRRALAKIKPVKSKHHEHDPQSPLKKSRRSKEDDNSGLGISIKGRAGRVMSAINGALSTTNVEGAVGKSGAPRRRTSSSDEKTSSQVRGRDGERREWKKHKVGRHNGTSRDNVRIEHSPRTKSSARGHGSESPDGSRQRNGKSAQKAIEYHAHHRAGYSPSDSDDERVRRDDQQMVVFGAEERLRRKCEDFLAYITENSGGPRGYSINKTLKRYHKDSDIRKENEKRDEEKELWKGLRLRRNDRGEVVIFVG</sequence>
<evidence type="ECO:0000313" key="1">
    <source>
        <dbReference type="EMBL" id="KAJ9654627.1"/>
    </source>
</evidence>
<reference evidence="1" key="1">
    <citation type="submission" date="2022-10" db="EMBL/GenBank/DDBJ databases">
        <title>Culturing micro-colonial fungi from biological soil crusts in the Mojave desert and describing Neophaeococcomyces mojavensis, and introducing the new genera and species Taxawa tesnikishii.</title>
        <authorList>
            <person name="Kurbessoian T."/>
            <person name="Stajich J.E."/>
        </authorList>
    </citation>
    <scope>NUCLEOTIDE SEQUENCE</scope>
    <source>
        <strain evidence="1">JES_112</strain>
    </source>
</reference>
<comment type="caution">
    <text evidence="1">The sequence shown here is derived from an EMBL/GenBank/DDBJ whole genome shotgun (WGS) entry which is preliminary data.</text>
</comment>
<evidence type="ECO:0000313" key="2">
    <source>
        <dbReference type="Proteomes" id="UP001172386"/>
    </source>
</evidence>
<gene>
    <name evidence="1" type="ORF">H2198_006373</name>
</gene>
<keyword evidence="2" id="KW-1185">Reference proteome</keyword>
<dbReference type="EMBL" id="JAPDRQ010000116">
    <property type="protein sequence ID" value="KAJ9654627.1"/>
    <property type="molecule type" value="Genomic_DNA"/>
</dbReference>
<accession>A0ACC3A384</accession>
<dbReference type="Proteomes" id="UP001172386">
    <property type="component" value="Unassembled WGS sequence"/>
</dbReference>